<organism evidence="3 4">
    <name type="scientific">Mycolicibacterium aichiense</name>
    <dbReference type="NCBI Taxonomy" id="1799"/>
    <lineage>
        <taxon>Bacteria</taxon>
        <taxon>Bacillati</taxon>
        <taxon>Actinomycetota</taxon>
        <taxon>Actinomycetes</taxon>
        <taxon>Mycobacteriales</taxon>
        <taxon>Mycobacteriaceae</taxon>
        <taxon>Mycolicibacterium</taxon>
    </lineage>
</organism>
<dbReference type="Pfam" id="PF09995">
    <property type="entry name" value="MPAB_Lcp_cat"/>
    <property type="match status" value="1"/>
</dbReference>
<name>A0AAD1MDF7_9MYCO</name>
<dbReference type="InterPro" id="IPR018713">
    <property type="entry name" value="MPAB/Lcp_cat_dom"/>
</dbReference>
<accession>A0AAD1MDF7</accession>
<dbReference type="EMBL" id="AP022561">
    <property type="protein sequence ID" value="BBX08595.1"/>
    <property type="molecule type" value="Genomic_DNA"/>
</dbReference>
<proteinExistence type="predicted"/>
<sequence>MAVDGVAESQIRQLSRQDADTAVPSARKHPGTLSHVMYCVDEAAMTRPPTRVSDLLNPAAVLAPAANVIMQLAHPAVGYGVLESPVDSGNVYQHPIKRARTTGTYLAAATIGTDADRALIRSAVDTAHAKVRSTASSPVSYRAFDPKLQLWVAACLYRYYVDQHEFLYGPLDDAAADAVYADASRLGTTLQVREGMWPADRAAFDEYWKRSLDDLSIDPPVREHLKGVAGMAFMPFPIRETLGRFNLFATVGFLPPEFRTMMRLPWSAGQQRRFEWLLAALRLADRLIPHQAWILGYQLYLWDMRARARRGQRIV</sequence>
<evidence type="ECO:0000256" key="1">
    <source>
        <dbReference type="SAM" id="MobiDB-lite"/>
    </source>
</evidence>
<protein>
    <recommendedName>
        <fullName evidence="2">ER-bound oxygenase mpaB/mpaB'/Rubber oxygenase catalytic domain-containing protein</fullName>
    </recommendedName>
</protein>
<dbReference type="PANTHER" id="PTHR36151">
    <property type="entry name" value="BLR2777 PROTEIN"/>
    <property type="match status" value="1"/>
</dbReference>
<dbReference type="Proteomes" id="UP000467327">
    <property type="component" value="Chromosome"/>
</dbReference>
<gene>
    <name evidence="3" type="ORF">MAIC_33980</name>
</gene>
<feature type="domain" description="ER-bound oxygenase mpaB/mpaB'/Rubber oxygenase catalytic" evidence="2">
    <location>
        <begin position="58"/>
        <end position="282"/>
    </location>
</feature>
<evidence type="ECO:0000313" key="3">
    <source>
        <dbReference type="EMBL" id="BBX08595.1"/>
    </source>
</evidence>
<dbReference type="AlphaFoldDB" id="A0AAD1MDF7"/>
<dbReference type="KEGG" id="maic:MAIC_33980"/>
<dbReference type="GO" id="GO:0016491">
    <property type="term" value="F:oxidoreductase activity"/>
    <property type="evidence" value="ECO:0007669"/>
    <property type="project" value="InterPro"/>
</dbReference>
<feature type="region of interest" description="Disordered" evidence="1">
    <location>
        <begin position="1"/>
        <end position="28"/>
    </location>
</feature>
<keyword evidence="4" id="KW-1185">Reference proteome</keyword>
<evidence type="ECO:0000259" key="2">
    <source>
        <dbReference type="Pfam" id="PF09995"/>
    </source>
</evidence>
<reference evidence="3 4" key="1">
    <citation type="journal article" date="2019" name="Emerg. Microbes Infect.">
        <title>Comprehensive subspecies identification of 175 nontuberculous mycobacteria species based on 7547 genomic profiles.</title>
        <authorList>
            <person name="Matsumoto Y."/>
            <person name="Kinjo T."/>
            <person name="Motooka D."/>
            <person name="Nabeya D."/>
            <person name="Jung N."/>
            <person name="Uechi K."/>
            <person name="Horii T."/>
            <person name="Iida T."/>
            <person name="Fujita J."/>
            <person name="Nakamura S."/>
        </authorList>
    </citation>
    <scope>NUCLEOTIDE SEQUENCE [LARGE SCALE GENOMIC DNA]</scope>
    <source>
        <strain evidence="3 4">JCM 6376</strain>
    </source>
</reference>
<evidence type="ECO:0000313" key="4">
    <source>
        <dbReference type="Proteomes" id="UP000467327"/>
    </source>
</evidence>
<dbReference type="PANTHER" id="PTHR36151:SF3">
    <property type="entry name" value="ER-BOUND OXYGENASE MPAB_MPAB'_RUBBER OXYGENASE CATALYTIC DOMAIN-CONTAINING PROTEIN"/>
    <property type="match status" value="1"/>
</dbReference>